<comment type="caution">
    <text evidence="1">The sequence shown here is derived from an EMBL/GenBank/DDBJ whole genome shotgun (WGS) entry which is preliminary data.</text>
</comment>
<dbReference type="AlphaFoldDB" id="A0A701W1P6"/>
<proteinExistence type="predicted"/>
<dbReference type="InterPro" id="IPR036590">
    <property type="entry name" value="SRAP-like"/>
</dbReference>
<reference evidence="1" key="2">
    <citation type="submission" date="2018-07" db="EMBL/GenBank/DDBJ databases">
        <authorList>
            <consortium name="NCBI Pathogen Detection Project"/>
        </authorList>
    </citation>
    <scope>NUCLEOTIDE SEQUENCE</scope>
    <source>
        <strain evidence="1">6308-69</strain>
    </source>
</reference>
<reference evidence="1" key="1">
    <citation type="journal article" date="2018" name="Genome Biol.">
        <title>SKESA: strategic k-mer extension for scrupulous assemblies.</title>
        <authorList>
            <person name="Souvorov A."/>
            <person name="Agarwala R."/>
            <person name="Lipman D.J."/>
        </authorList>
    </citation>
    <scope>NUCLEOTIDE SEQUENCE</scope>
    <source>
        <strain evidence="1">6308-69</strain>
    </source>
</reference>
<protein>
    <submittedName>
        <fullName evidence="1">SOS response-associated peptidase</fullName>
    </submittedName>
</protein>
<accession>A0A701W1P6</accession>
<dbReference type="Gene3D" id="3.90.1680.10">
    <property type="entry name" value="SOS response associated peptidase-like"/>
    <property type="match status" value="1"/>
</dbReference>
<name>A0A701W1P6_SALER</name>
<sequence length="30" mass="3322">VPTDKFTWHAVKCAVGNVKNQGEELIKPVI</sequence>
<dbReference type="EMBL" id="DAAMFG010000036">
    <property type="protein sequence ID" value="HAC6414927.1"/>
    <property type="molecule type" value="Genomic_DNA"/>
</dbReference>
<feature type="non-terminal residue" evidence="1">
    <location>
        <position position="1"/>
    </location>
</feature>
<evidence type="ECO:0000313" key="1">
    <source>
        <dbReference type="EMBL" id="HAC6414927.1"/>
    </source>
</evidence>
<organism evidence="1">
    <name type="scientific">Salmonella enterica subsp. salamae serovar 58:a:-</name>
    <dbReference type="NCBI Taxonomy" id="1967623"/>
    <lineage>
        <taxon>Bacteria</taxon>
        <taxon>Pseudomonadati</taxon>
        <taxon>Pseudomonadota</taxon>
        <taxon>Gammaproteobacteria</taxon>
        <taxon>Enterobacterales</taxon>
        <taxon>Enterobacteriaceae</taxon>
        <taxon>Salmonella</taxon>
    </lineage>
</organism>
<gene>
    <name evidence="1" type="ORF">G0B15_23070</name>
</gene>